<dbReference type="PANTHER" id="PTHR45527">
    <property type="entry name" value="NONRIBOSOMAL PEPTIDE SYNTHETASE"/>
    <property type="match status" value="1"/>
</dbReference>
<sequence>MSTKTTPDQHRDEFLQVRSAETHDQAFPGTWAQQAFWDAMKALGEDDHQFNLSQSVDIGGDISAAEAFEAVAWMVRRHESFRTLFFEDSEGRVTQQVQGTVEVPVRVLESDADADQTDAETEWVSRRFRHVSEIPLRVCLIGLDGGPKRLVLSISHMCADLFGIRIAIGELTDVLGGANPLSFPCPVQPREVAEFQNSDEGKTFSDRAVAYWIRTLLDLPAMRVDPGFSDHREPRFWQGQLSSGSLPRALTLLSSRFGVSSSVVLLSAASLVLGELTGTTRPSLMLMCGNRINAADRRNVSPRVLEGLFTVNVSCDGFAELLKRTWRSSLTSYRHSQYNKVDLLSEIQSSGADRCRLHRTVFYNDARMGGSESPVTAEWPTDEALRPGECDVRALTDNRGEEDIALHVHDDGDRLRMTFTADTELVGPQAIEDSLREIERIILRAVKHCRRS</sequence>
<dbReference type="InterPro" id="IPR023213">
    <property type="entry name" value="CAT-like_dom_sf"/>
</dbReference>
<dbReference type="PANTHER" id="PTHR45527:SF1">
    <property type="entry name" value="FATTY ACID SYNTHASE"/>
    <property type="match status" value="1"/>
</dbReference>
<dbReference type="SUPFAM" id="SSF52777">
    <property type="entry name" value="CoA-dependent acyltransferases"/>
    <property type="match status" value="2"/>
</dbReference>
<dbReference type="InterPro" id="IPR001242">
    <property type="entry name" value="Condensation_dom"/>
</dbReference>
<dbReference type="EMBL" id="BAAATJ010000017">
    <property type="protein sequence ID" value="GAA2405462.1"/>
    <property type="molecule type" value="Genomic_DNA"/>
</dbReference>
<dbReference type="RefSeq" id="WP_344632125.1">
    <property type="nucleotide sequence ID" value="NZ_BAAATJ010000017.1"/>
</dbReference>
<evidence type="ECO:0000313" key="3">
    <source>
        <dbReference type="Proteomes" id="UP001500058"/>
    </source>
</evidence>
<keyword evidence="3" id="KW-1185">Reference proteome</keyword>
<dbReference type="Pfam" id="PF00668">
    <property type="entry name" value="Condensation"/>
    <property type="match status" value="1"/>
</dbReference>
<proteinExistence type="predicted"/>
<evidence type="ECO:0000313" key="2">
    <source>
        <dbReference type="EMBL" id="GAA2405462.1"/>
    </source>
</evidence>
<dbReference type="Gene3D" id="3.30.559.10">
    <property type="entry name" value="Chloramphenicol acetyltransferase-like domain"/>
    <property type="match status" value="1"/>
</dbReference>
<accession>A0ABN3IHZ5</accession>
<dbReference type="Proteomes" id="UP001500058">
    <property type="component" value="Unassembled WGS sequence"/>
</dbReference>
<comment type="caution">
    <text evidence="2">The sequence shown here is derived from an EMBL/GenBank/DDBJ whole genome shotgun (WGS) entry which is preliminary data.</text>
</comment>
<protein>
    <recommendedName>
        <fullName evidence="1">Condensation domain-containing protein</fullName>
    </recommendedName>
</protein>
<dbReference type="Gene3D" id="3.30.559.30">
    <property type="entry name" value="Nonribosomal peptide synthetase, condensation domain"/>
    <property type="match status" value="1"/>
</dbReference>
<gene>
    <name evidence="2" type="ORF">GCM10010420_36560</name>
</gene>
<reference evidence="2 3" key="1">
    <citation type="journal article" date="2019" name="Int. J. Syst. Evol. Microbiol.">
        <title>The Global Catalogue of Microorganisms (GCM) 10K type strain sequencing project: providing services to taxonomists for standard genome sequencing and annotation.</title>
        <authorList>
            <consortium name="The Broad Institute Genomics Platform"/>
            <consortium name="The Broad Institute Genome Sequencing Center for Infectious Disease"/>
            <person name="Wu L."/>
            <person name="Ma J."/>
        </authorList>
    </citation>
    <scope>NUCLEOTIDE SEQUENCE [LARGE SCALE GENOMIC DNA]</scope>
    <source>
        <strain evidence="2 3">JCM 6921</strain>
    </source>
</reference>
<name>A0ABN3IHZ5_9ACTN</name>
<feature type="domain" description="Condensation" evidence="1">
    <location>
        <begin position="30"/>
        <end position="450"/>
    </location>
</feature>
<evidence type="ECO:0000259" key="1">
    <source>
        <dbReference type="Pfam" id="PF00668"/>
    </source>
</evidence>
<organism evidence="2 3">
    <name type="scientific">Streptomyces glaucosporus</name>
    <dbReference type="NCBI Taxonomy" id="284044"/>
    <lineage>
        <taxon>Bacteria</taxon>
        <taxon>Bacillati</taxon>
        <taxon>Actinomycetota</taxon>
        <taxon>Actinomycetes</taxon>
        <taxon>Kitasatosporales</taxon>
        <taxon>Streptomycetaceae</taxon>
        <taxon>Streptomyces</taxon>
    </lineage>
</organism>